<keyword evidence="2" id="KW-0472">Membrane</keyword>
<comment type="subcellular location">
    <subcellularLocation>
        <location evidence="1">Membrane</location>
    </subcellularLocation>
</comment>
<evidence type="ECO:0000256" key="2">
    <source>
        <dbReference type="ARBA" id="ARBA00023136"/>
    </source>
</evidence>
<feature type="non-terminal residue" evidence="3">
    <location>
        <position position="50"/>
    </location>
</feature>
<organism evidence="3 4">
    <name type="scientific">Piaya cayana</name>
    <name type="common">Common squirrel cuckoo</name>
    <dbReference type="NCBI Taxonomy" id="33601"/>
    <lineage>
        <taxon>Eukaryota</taxon>
        <taxon>Metazoa</taxon>
        <taxon>Chordata</taxon>
        <taxon>Craniata</taxon>
        <taxon>Vertebrata</taxon>
        <taxon>Euteleostomi</taxon>
        <taxon>Archelosauria</taxon>
        <taxon>Archosauria</taxon>
        <taxon>Dinosauria</taxon>
        <taxon>Saurischia</taxon>
        <taxon>Theropoda</taxon>
        <taxon>Coelurosauria</taxon>
        <taxon>Aves</taxon>
        <taxon>Neognathae</taxon>
        <taxon>Neoaves</taxon>
        <taxon>Otidimorphae</taxon>
        <taxon>Cuculiformes</taxon>
        <taxon>Coccyzidae</taxon>
        <taxon>Piaya</taxon>
    </lineage>
</organism>
<dbReference type="AlphaFoldDB" id="A0A850XKZ9"/>
<dbReference type="SUPFAM" id="SSF49313">
    <property type="entry name" value="Cadherin-like"/>
    <property type="match status" value="1"/>
</dbReference>
<dbReference type="Gene3D" id="2.60.40.60">
    <property type="entry name" value="Cadherins"/>
    <property type="match status" value="1"/>
</dbReference>
<dbReference type="CDD" id="cd11304">
    <property type="entry name" value="Cadherin_repeat"/>
    <property type="match status" value="1"/>
</dbReference>
<dbReference type="EMBL" id="WAAB01100131">
    <property type="protein sequence ID" value="NWH83106.1"/>
    <property type="molecule type" value="Genomic_DNA"/>
</dbReference>
<reference evidence="3" key="1">
    <citation type="submission" date="2019-09" db="EMBL/GenBank/DDBJ databases">
        <title>Bird 10,000 Genomes (B10K) Project - Family phase.</title>
        <authorList>
            <person name="Zhang G."/>
        </authorList>
    </citation>
    <scope>NUCLEOTIDE SEQUENCE</scope>
    <source>
        <strain evidence="3">B10K-DU-008-47</strain>
        <tissue evidence="3">Mixed tissue sample</tissue>
    </source>
</reference>
<evidence type="ECO:0000256" key="1">
    <source>
        <dbReference type="ARBA" id="ARBA00004370"/>
    </source>
</evidence>
<dbReference type="Proteomes" id="UP000653271">
    <property type="component" value="Unassembled WGS sequence"/>
</dbReference>
<evidence type="ECO:0000313" key="3">
    <source>
        <dbReference type="EMBL" id="NWH83106.1"/>
    </source>
</evidence>
<name>A0A850XKZ9_PIACA</name>
<dbReference type="GO" id="GO:0016020">
    <property type="term" value="C:membrane"/>
    <property type="evidence" value="ECO:0007669"/>
    <property type="project" value="UniProtKB-SubCell"/>
</dbReference>
<gene>
    <name evidence="3" type="primary">Pcdhgb6</name>
    <name evidence="3" type="ORF">PIACAY_R15442</name>
</gene>
<feature type="non-terminal residue" evidence="3">
    <location>
        <position position="1"/>
    </location>
</feature>
<keyword evidence="4" id="KW-1185">Reference proteome</keyword>
<proteinExistence type="predicted"/>
<accession>A0A850XKZ9</accession>
<comment type="caution">
    <text evidence="3">The sequence shown here is derived from an EMBL/GenBank/DDBJ whole genome shotgun (WGS) entry which is preliminary data.</text>
</comment>
<sequence>EAPVFEKPEYEAHVMENLPPGSPVLQVVATDRDLGEDPGRGGDFWGGCLS</sequence>
<protein>
    <submittedName>
        <fullName evidence="3">PCDGI protein</fullName>
    </submittedName>
</protein>
<evidence type="ECO:0000313" key="4">
    <source>
        <dbReference type="Proteomes" id="UP000653271"/>
    </source>
</evidence>
<dbReference type="OrthoDB" id="6252479at2759"/>
<dbReference type="InterPro" id="IPR015919">
    <property type="entry name" value="Cadherin-like_sf"/>
</dbReference>
<dbReference type="GO" id="GO:0005509">
    <property type="term" value="F:calcium ion binding"/>
    <property type="evidence" value="ECO:0007669"/>
    <property type="project" value="InterPro"/>
</dbReference>